<dbReference type="GO" id="GO:0002229">
    <property type="term" value="P:defense response to oomycetes"/>
    <property type="evidence" value="ECO:0007669"/>
    <property type="project" value="UniProtKB-ARBA"/>
</dbReference>
<dbReference type="InterPro" id="IPR008271">
    <property type="entry name" value="Ser/Thr_kinase_AS"/>
</dbReference>
<keyword evidence="10 18" id="KW-0418">Kinase</keyword>
<evidence type="ECO:0000256" key="1">
    <source>
        <dbReference type="ARBA" id="ARBA00004251"/>
    </source>
</evidence>
<evidence type="ECO:0000256" key="16">
    <source>
        <dbReference type="PROSITE-ProRule" id="PRU10141"/>
    </source>
</evidence>
<dbReference type="InterPro" id="IPR011009">
    <property type="entry name" value="Kinase-like_dom_sf"/>
</dbReference>
<evidence type="ECO:0000256" key="7">
    <source>
        <dbReference type="ARBA" id="ARBA00022692"/>
    </source>
</evidence>
<keyword evidence="5" id="KW-0723">Serine/threonine-protein kinase</keyword>
<dbReference type="AlphaFoldDB" id="A0A2U1N3Z8"/>
<evidence type="ECO:0000256" key="3">
    <source>
        <dbReference type="ARBA" id="ARBA00010217"/>
    </source>
</evidence>
<dbReference type="GO" id="GO:0004674">
    <property type="term" value="F:protein serine/threonine kinase activity"/>
    <property type="evidence" value="ECO:0007669"/>
    <property type="project" value="UniProtKB-KW"/>
</dbReference>
<evidence type="ECO:0000313" key="19">
    <source>
        <dbReference type="Proteomes" id="UP000245207"/>
    </source>
</evidence>
<keyword evidence="4" id="KW-1003">Cell membrane</keyword>
<reference evidence="18 19" key="1">
    <citation type="journal article" date="2018" name="Mol. Plant">
        <title>The genome of Artemisia annua provides insight into the evolution of Asteraceae family and artemisinin biosynthesis.</title>
        <authorList>
            <person name="Shen Q."/>
            <person name="Zhang L."/>
            <person name="Liao Z."/>
            <person name="Wang S."/>
            <person name="Yan T."/>
            <person name="Shi P."/>
            <person name="Liu M."/>
            <person name="Fu X."/>
            <person name="Pan Q."/>
            <person name="Wang Y."/>
            <person name="Lv Z."/>
            <person name="Lu X."/>
            <person name="Zhang F."/>
            <person name="Jiang W."/>
            <person name="Ma Y."/>
            <person name="Chen M."/>
            <person name="Hao X."/>
            <person name="Li L."/>
            <person name="Tang Y."/>
            <person name="Lv G."/>
            <person name="Zhou Y."/>
            <person name="Sun X."/>
            <person name="Brodelius P.E."/>
            <person name="Rose J.K.C."/>
            <person name="Tang K."/>
        </authorList>
    </citation>
    <scope>NUCLEOTIDE SEQUENCE [LARGE SCALE GENOMIC DNA]</scope>
    <source>
        <strain evidence="19">cv. Huhao1</strain>
        <tissue evidence="18">Leaf</tissue>
    </source>
</reference>
<evidence type="ECO:0000256" key="2">
    <source>
        <dbReference type="ARBA" id="ARBA00008536"/>
    </source>
</evidence>
<keyword evidence="15" id="KW-0325">Glycoprotein</keyword>
<dbReference type="Gene3D" id="1.10.510.10">
    <property type="entry name" value="Transferase(Phosphotransferase) domain 1"/>
    <property type="match status" value="1"/>
</dbReference>
<keyword evidence="7" id="KW-0812">Transmembrane</keyword>
<dbReference type="GO" id="GO:0005886">
    <property type="term" value="C:plasma membrane"/>
    <property type="evidence" value="ECO:0007669"/>
    <property type="project" value="UniProtKB-SubCell"/>
</dbReference>
<dbReference type="Pfam" id="PF00069">
    <property type="entry name" value="Pkinase"/>
    <property type="match status" value="1"/>
</dbReference>
<name>A0A2U1N3Z8_ARTAN</name>
<proteinExistence type="inferred from homology"/>
<evidence type="ECO:0000256" key="5">
    <source>
        <dbReference type="ARBA" id="ARBA00022527"/>
    </source>
</evidence>
<dbReference type="Gene3D" id="3.30.200.20">
    <property type="entry name" value="Phosphorylase Kinase, domain 1"/>
    <property type="match status" value="1"/>
</dbReference>
<dbReference type="SMART" id="SM00220">
    <property type="entry name" value="S_TKc"/>
    <property type="match status" value="1"/>
</dbReference>
<protein>
    <submittedName>
        <fullName evidence="18">Protein kinase-like domain, Phloem protein 2-like protein</fullName>
    </submittedName>
</protein>
<dbReference type="InterPro" id="IPR025886">
    <property type="entry name" value="PP2-like"/>
</dbReference>
<dbReference type="FunFam" id="1.10.510.10:FF:000240">
    <property type="entry name" value="Lectin-domain containing receptor kinase A4.3"/>
    <property type="match status" value="1"/>
</dbReference>
<dbReference type="Pfam" id="PF14299">
    <property type="entry name" value="PP2"/>
    <property type="match status" value="1"/>
</dbReference>
<evidence type="ECO:0000256" key="8">
    <source>
        <dbReference type="ARBA" id="ARBA00022729"/>
    </source>
</evidence>
<dbReference type="STRING" id="35608.A0A2U1N3Z8"/>
<dbReference type="PROSITE" id="PS50011">
    <property type="entry name" value="PROTEIN_KINASE_DOM"/>
    <property type="match status" value="1"/>
</dbReference>
<dbReference type="PANTHER" id="PTHR27003:SF338">
    <property type="entry name" value="TYROSINE-PROTEIN KINASE, NON-RECEPTOR JAK_TYK2-RELATED"/>
    <property type="match status" value="1"/>
</dbReference>
<dbReference type="InterPro" id="IPR000719">
    <property type="entry name" value="Prot_kinase_dom"/>
</dbReference>
<keyword evidence="14" id="KW-0675">Receptor</keyword>
<dbReference type="InterPro" id="IPR045272">
    <property type="entry name" value="ANXUR1/2-like"/>
</dbReference>
<sequence>MDSFTKEFEHLFIKLEDIKSATNNFDKKKVIGGGGFGKVYMGEVSHYKGRSMVAFKRLDRKFGQGDPEFWKEIMMLSRYTHENLISLLGYCNEGGEMILVYEHASNGSLDRHLSSTTLTWTQRIKICLDAARGLSYLHEDKGNHQRVIHRDIKSSNILLDENWNSKVSDMGLARIGPANQQYTAFITNIVGTPGYLDPIYLHMGILTKESDVYSFGVVLLEVLCGRLCFEKYNDGFLNLVPTWKKSCKLNEIDKLIFKDSIMKNMDPTSLVTFTDIALRCLNKSREERPSMADVVEKLEIALKSQEPNDLVPKMYEEIGKAAVPPLMYRSDEEFKVLLSKGVLLNGGKTWLSVNKKGEHIESIYIEACNPQLTYGSTNQEELLRHPTGDIVNSRFPGGRCYQYEYEFKARVRGQYLTPQIPYTLNLVFRYEYQSDVNRYNPLRYKIDGEPKVFIIYPSTHMREDGWFVVPLYQFTTQHTTTDLQFDFEYRYYNLLVAGIEFQPSEEKVQLPVFEEYQHIVEAASQSLIYTSLDELKQILSKGVLLNGFKTWFSLNEKGQHCYMISMKDCLIPNQDSTPQTYNSDYKSRFPAGFYQPNKKGFKTHVKTQFLSPSITYTVKLVYNSSSYGEQVYVDLKYRLRGKATTSVVYLANQRQDDWLYMAELYQFTSDGSIVDLEFFFENSGTNIDGVEGIMFQPLEIVADQVTKDDKVDNIQAISDSESDTNWEQKIPNDYEEILNLSKDSLRWTTKKELYSIFRRGFLINNGQQWFSVDKHGKKCLLLSAKATWVIDDKNSAFVSSDESRFGEVLVIAAGKNFELVNEIKPEVLSADTTYASYFVYKLPSDRSKFECPLEVCHKSGEYYFKHIYSYLVSPPNTPVIGPKFDENRYNPLNRHKQSALPRQRSDGWMEVKVWEFKSWSTPESSMHLKLEHSVKKDLGGLIIHGIELRPI</sequence>
<keyword evidence="8" id="KW-0732">Signal</keyword>
<comment type="similarity">
    <text evidence="2">In the N-terminal section; belongs to the leguminous lectin family.</text>
</comment>
<evidence type="ECO:0000256" key="10">
    <source>
        <dbReference type="ARBA" id="ARBA00022777"/>
    </source>
</evidence>
<dbReference type="PROSITE" id="PS00108">
    <property type="entry name" value="PROTEIN_KINASE_ST"/>
    <property type="match status" value="1"/>
</dbReference>
<evidence type="ECO:0000259" key="17">
    <source>
        <dbReference type="PROSITE" id="PS50011"/>
    </source>
</evidence>
<dbReference type="GO" id="GO:0004714">
    <property type="term" value="F:transmembrane receptor protein tyrosine kinase activity"/>
    <property type="evidence" value="ECO:0007669"/>
    <property type="project" value="InterPro"/>
</dbReference>
<dbReference type="GO" id="GO:0005524">
    <property type="term" value="F:ATP binding"/>
    <property type="evidence" value="ECO:0007669"/>
    <property type="project" value="UniProtKB-UniRule"/>
</dbReference>
<keyword evidence="11 16" id="KW-0067">ATP-binding</keyword>
<dbReference type="InterPro" id="IPR017441">
    <property type="entry name" value="Protein_kinase_ATP_BS"/>
</dbReference>
<accession>A0A2U1N3Z8</accession>
<dbReference type="OrthoDB" id="1698672at2759"/>
<evidence type="ECO:0000256" key="11">
    <source>
        <dbReference type="ARBA" id="ARBA00022840"/>
    </source>
</evidence>
<dbReference type="FunFam" id="3.30.200.20:FF:000039">
    <property type="entry name" value="receptor-like protein kinase FERONIA"/>
    <property type="match status" value="1"/>
</dbReference>
<feature type="binding site" evidence="16">
    <location>
        <position position="56"/>
    </location>
    <ligand>
        <name>ATP</name>
        <dbReference type="ChEBI" id="CHEBI:30616"/>
    </ligand>
</feature>
<feature type="domain" description="Protein kinase" evidence="17">
    <location>
        <begin position="25"/>
        <end position="302"/>
    </location>
</feature>
<dbReference type="GO" id="GO:0009506">
    <property type="term" value="C:plasmodesma"/>
    <property type="evidence" value="ECO:0007669"/>
    <property type="project" value="TreeGrafter"/>
</dbReference>
<evidence type="ECO:0000256" key="15">
    <source>
        <dbReference type="ARBA" id="ARBA00023180"/>
    </source>
</evidence>
<dbReference type="EMBL" id="PKPP01003679">
    <property type="protein sequence ID" value="PWA68235.1"/>
    <property type="molecule type" value="Genomic_DNA"/>
</dbReference>
<evidence type="ECO:0000256" key="4">
    <source>
        <dbReference type="ARBA" id="ARBA00022475"/>
    </source>
</evidence>
<organism evidence="18 19">
    <name type="scientific">Artemisia annua</name>
    <name type="common">Sweet wormwood</name>
    <dbReference type="NCBI Taxonomy" id="35608"/>
    <lineage>
        <taxon>Eukaryota</taxon>
        <taxon>Viridiplantae</taxon>
        <taxon>Streptophyta</taxon>
        <taxon>Embryophyta</taxon>
        <taxon>Tracheophyta</taxon>
        <taxon>Spermatophyta</taxon>
        <taxon>Magnoliopsida</taxon>
        <taxon>eudicotyledons</taxon>
        <taxon>Gunneridae</taxon>
        <taxon>Pentapetalae</taxon>
        <taxon>asterids</taxon>
        <taxon>campanulids</taxon>
        <taxon>Asterales</taxon>
        <taxon>Asteraceae</taxon>
        <taxon>Asteroideae</taxon>
        <taxon>Anthemideae</taxon>
        <taxon>Artemisiinae</taxon>
        <taxon>Artemisia</taxon>
    </lineage>
</organism>
<keyword evidence="6" id="KW-0808">Transferase</keyword>
<comment type="subcellular location">
    <subcellularLocation>
        <location evidence="1">Cell membrane</location>
        <topology evidence="1">Single-pass type I membrane protein</topology>
    </subcellularLocation>
</comment>
<evidence type="ECO:0000256" key="9">
    <source>
        <dbReference type="ARBA" id="ARBA00022741"/>
    </source>
</evidence>
<evidence type="ECO:0000256" key="14">
    <source>
        <dbReference type="ARBA" id="ARBA00023170"/>
    </source>
</evidence>
<dbReference type="PROSITE" id="PS00107">
    <property type="entry name" value="PROTEIN_KINASE_ATP"/>
    <property type="match status" value="1"/>
</dbReference>
<gene>
    <name evidence="18" type="ORF">CTI12_AA310760</name>
</gene>
<evidence type="ECO:0000256" key="12">
    <source>
        <dbReference type="ARBA" id="ARBA00022989"/>
    </source>
</evidence>
<evidence type="ECO:0000313" key="18">
    <source>
        <dbReference type="EMBL" id="PWA68235.1"/>
    </source>
</evidence>
<dbReference type="PANTHER" id="PTHR27003">
    <property type="entry name" value="OS07G0166700 PROTEIN"/>
    <property type="match status" value="1"/>
</dbReference>
<dbReference type="Proteomes" id="UP000245207">
    <property type="component" value="Unassembled WGS sequence"/>
</dbReference>
<comment type="similarity">
    <text evidence="3">In the C-terminal section; belongs to the protein kinase superfamily. Ser/Thr protein kinase family.</text>
</comment>
<dbReference type="SUPFAM" id="SSF56112">
    <property type="entry name" value="Protein kinase-like (PK-like)"/>
    <property type="match status" value="1"/>
</dbReference>
<evidence type="ECO:0000256" key="6">
    <source>
        <dbReference type="ARBA" id="ARBA00022679"/>
    </source>
</evidence>
<keyword evidence="19" id="KW-1185">Reference proteome</keyword>
<comment type="caution">
    <text evidence="18">The sequence shown here is derived from an EMBL/GenBank/DDBJ whole genome shotgun (WGS) entry which is preliminary data.</text>
</comment>
<evidence type="ECO:0000256" key="13">
    <source>
        <dbReference type="ARBA" id="ARBA00023136"/>
    </source>
</evidence>
<keyword evidence="13" id="KW-0472">Membrane</keyword>
<keyword evidence="12" id="KW-1133">Transmembrane helix</keyword>
<keyword evidence="9 16" id="KW-0547">Nucleotide-binding</keyword>